<evidence type="ECO:0000256" key="1">
    <source>
        <dbReference type="SAM" id="MobiDB-lite"/>
    </source>
</evidence>
<feature type="region of interest" description="Disordered" evidence="1">
    <location>
        <begin position="199"/>
        <end position="221"/>
    </location>
</feature>
<name>A0AAE4CTG5_9ACTN</name>
<dbReference type="RefSeq" id="WP_310415215.1">
    <property type="nucleotide sequence ID" value="NZ_JAVDYC010000001.1"/>
</dbReference>
<keyword evidence="3" id="KW-1185">Reference proteome</keyword>
<dbReference type="AlphaFoldDB" id="A0AAE4CTG5"/>
<gene>
    <name evidence="2" type="ORF">J2S44_003647</name>
</gene>
<sequence length="253" mass="26291">MTNDANSILMGSAGAPSAKFPVVGTMLHGTVVEEPTTQQQTNFRTKAKEFWPDGQPKMQVLVVLQTSERDPEVQDDDGKRTLFIKGKELTNAIRDAVRTAGAKGIHRGGTLTVQYVGDGQPAPGLDDGPKLYAARYEPPSQFAGVAASGGFIQPPSQQAAPQQFVQPAAVPPASPVPPQFVQPAAVPAPAPVQQYAAPAVPQQPVAAAPAAQPAPPGVDPAMWASLNEQQRAAVLALSAPIAGAASQQTQPPY</sequence>
<protein>
    <submittedName>
        <fullName evidence="2">Uncharacterized protein</fullName>
    </submittedName>
</protein>
<comment type="caution">
    <text evidence="2">The sequence shown here is derived from an EMBL/GenBank/DDBJ whole genome shotgun (WGS) entry which is preliminary data.</text>
</comment>
<reference evidence="2 3" key="1">
    <citation type="submission" date="2023-07" db="EMBL/GenBank/DDBJ databases">
        <title>Sequencing the genomes of 1000 actinobacteria strains.</title>
        <authorList>
            <person name="Klenk H.-P."/>
        </authorList>
    </citation>
    <scope>NUCLEOTIDE SEQUENCE [LARGE SCALE GENOMIC DNA]</scope>
    <source>
        <strain evidence="2 3">DSM 44711</strain>
    </source>
</reference>
<proteinExistence type="predicted"/>
<accession>A0AAE4CTG5</accession>
<feature type="compositionally biased region" description="Low complexity" evidence="1">
    <location>
        <begin position="199"/>
        <end position="211"/>
    </location>
</feature>
<evidence type="ECO:0000313" key="2">
    <source>
        <dbReference type="EMBL" id="MDR7323397.1"/>
    </source>
</evidence>
<dbReference type="EMBL" id="JAVDYC010000001">
    <property type="protein sequence ID" value="MDR7323397.1"/>
    <property type="molecule type" value="Genomic_DNA"/>
</dbReference>
<evidence type="ECO:0000313" key="3">
    <source>
        <dbReference type="Proteomes" id="UP001183629"/>
    </source>
</evidence>
<organism evidence="2 3">
    <name type="scientific">Catenuloplanes niger</name>
    <dbReference type="NCBI Taxonomy" id="587534"/>
    <lineage>
        <taxon>Bacteria</taxon>
        <taxon>Bacillati</taxon>
        <taxon>Actinomycetota</taxon>
        <taxon>Actinomycetes</taxon>
        <taxon>Micromonosporales</taxon>
        <taxon>Micromonosporaceae</taxon>
        <taxon>Catenuloplanes</taxon>
    </lineage>
</organism>
<dbReference type="Proteomes" id="UP001183629">
    <property type="component" value="Unassembled WGS sequence"/>
</dbReference>